<dbReference type="RefSeq" id="WP_243377132.1">
    <property type="nucleotide sequence ID" value="NZ_JAKZJU020000001.1"/>
</dbReference>
<comment type="caution">
    <text evidence="2">The sequence shown here is derived from an EMBL/GenBank/DDBJ whole genome shotgun (WGS) entry which is preliminary data.</text>
</comment>
<dbReference type="SUPFAM" id="SSF56024">
    <property type="entry name" value="Phospholipase D/nuclease"/>
    <property type="match status" value="1"/>
</dbReference>
<dbReference type="InterPro" id="IPR001736">
    <property type="entry name" value="PLipase_D/transphosphatidylase"/>
</dbReference>
<sequence>MNRIFVEGIARELHEAAAQARTIVLVSPYVKKSALAALLDPEAPFYRLTLVARALIGDFANGFSDLEALSFASRLGGRVMTQPSLHAKYYRFDDTVYIGSANLTANGTGLGLHGNLEVLARMGRSDETERAERLILRASEPLSGEDWRFLRRKTEDASRAADYRARVSGFLEEGVTRLPGRWLPLCTRPDLLFEIIERRPLGRYLSPQENERRIVLEGEEDLRALAPPESALSSRLGFNAWAAACLSQSGIARTIDRLFEHSGSPEPVLAFGFIKSVLEQDFSCRDAYFRVQSLTRWLTYFLHSTYYIPDTGALLLARR</sequence>
<dbReference type="Proteomes" id="UP001165481">
    <property type="component" value="Unassembled WGS sequence"/>
</dbReference>
<dbReference type="PROSITE" id="PS50035">
    <property type="entry name" value="PLD"/>
    <property type="match status" value="1"/>
</dbReference>
<name>A0ABT7IRF7_9BURK</name>
<feature type="domain" description="PLD phosphodiesterase" evidence="1">
    <location>
        <begin position="81"/>
        <end position="107"/>
    </location>
</feature>
<organism evidence="2 3">
    <name type="scientific">Mesosutterella faecium</name>
    <dbReference type="NCBI Taxonomy" id="2925194"/>
    <lineage>
        <taxon>Bacteria</taxon>
        <taxon>Pseudomonadati</taxon>
        <taxon>Pseudomonadota</taxon>
        <taxon>Betaproteobacteria</taxon>
        <taxon>Burkholderiales</taxon>
        <taxon>Sutterellaceae</taxon>
        <taxon>Mesosutterella</taxon>
    </lineage>
</organism>
<evidence type="ECO:0000313" key="3">
    <source>
        <dbReference type="Proteomes" id="UP001165481"/>
    </source>
</evidence>
<evidence type="ECO:0000313" key="2">
    <source>
        <dbReference type="EMBL" id="MDL2059886.1"/>
    </source>
</evidence>
<protein>
    <recommendedName>
        <fullName evidence="1">PLD phosphodiesterase domain-containing protein</fullName>
    </recommendedName>
</protein>
<proteinExistence type="predicted"/>
<dbReference type="SMART" id="SM00155">
    <property type="entry name" value="PLDc"/>
    <property type="match status" value="1"/>
</dbReference>
<dbReference type="Gene3D" id="3.30.870.10">
    <property type="entry name" value="Endonuclease Chain A"/>
    <property type="match status" value="1"/>
</dbReference>
<evidence type="ECO:0000259" key="1">
    <source>
        <dbReference type="PROSITE" id="PS50035"/>
    </source>
</evidence>
<accession>A0ABT7IRF7</accession>
<dbReference type="EMBL" id="JAKZJU020000001">
    <property type="protein sequence ID" value="MDL2059886.1"/>
    <property type="molecule type" value="Genomic_DNA"/>
</dbReference>
<gene>
    <name evidence="2" type="ORF">MUN46_008085</name>
</gene>
<keyword evidence="3" id="KW-1185">Reference proteome</keyword>
<reference evidence="2" key="1">
    <citation type="submission" date="2023-03" db="EMBL/GenBank/DDBJ databases">
        <title>Mesosutterella sp. nov. isolated from porcine feces.</title>
        <authorList>
            <person name="Yu S."/>
        </authorList>
    </citation>
    <scope>NUCLEOTIDE SEQUENCE</scope>
    <source>
        <strain evidence="2">AGMB02718</strain>
    </source>
</reference>